<dbReference type="AlphaFoldDB" id="A0A314XG89"/>
<comment type="caution">
    <text evidence="2">The sequence shown here is derived from an EMBL/GenBank/DDBJ whole genome shotgun (WGS) entry which is preliminary data.</text>
</comment>
<name>A0A314XG89_PRUYE</name>
<feature type="compositionally biased region" description="Polar residues" evidence="1">
    <location>
        <begin position="59"/>
        <end position="102"/>
    </location>
</feature>
<proteinExistence type="predicted"/>
<protein>
    <submittedName>
        <fullName evidence="2">Clathrin interactor EPSIN 2 isoform X2</fullName>
    </submittedName>
</protein>
<organism evidence="2 3">
    <name type="scientific">Prunus yedoensis var. nudiflora</name>
    <dbReference type="NCBI Taxonomy" id="2094558"/>
    <lineage>
        <taxon>Eukaryota</taxon>
        <taxon>Viridiplantae</taxon>
        <taxon>Streptophyta</taxon>
        <taxon>Embryophyta</taxon>
        <taxon>Tracheophyta</taxon>
        <taxon>Spermatophyta</taxon>
        <taxon>Magnoliopsida</taxon>
        <taxon>eudicotyledons</taxon>
        <taxon>Gunneridae</taxon>
        <taxon>Pentapetalae</taxon>
        <taxon>rosids</taxon>
        <taxon>fabids</taxon>
        <taxon>Rosales</taxon>
        <taxon>Rosaceae</taxon>
        <taxon>Amygdaloideae</taxon>
        <taxon>Amygdaleae</taxon>
        <taxon>Prunus</taxon>
    </lineage>
</organism>
<dbReference type="EMBL" id="PJQY01002574">
    <property type="protein sequence ID" value="PQP92432.1"/>
    <property type="molecule type" value="Genomic_DNA"/>
</dbReference>
<gene>
    <name evidence="2" type="ORF">Pyn_13464</name>
</gene>
<feature type="region of interest" description="Disordered" evidence="1">
    <location>
        <begin position="59"/>
        <end position="103"/>
    </location>
</feature>
<evidence type="ECO:0000313" key="2">
    <source>
        <dbReference type="EMBL" id="PQP92432.1"/>
    </source>
</evidence>
<feature type="region of interest" description="Disordered" evidence="1">
    <location>
        <begin position="1"/>
        <end position="46"/>
    </location>
</feature>
<keyword evidence="3" id="KW-1185">Reference proteome</keyword>
<accession>A0A314XG89</accession>
<dbReference type="Proteomes" id="UP000250321">
    <property type="component" value="Unassembled WGS sequence"/>
</dbReference>
<evidence type="ECO:0000256" key="1">
    <source>
        <dbReference type="SAM" id="MobiDB-lite"/>
    </source>
</evidence>
<dbReference type="STRING" id="2094558.A0A314XG89"/>
<evidence type="ECO:0000313" key="3">
    <source>
        <dbReference type="Proteomes" id="UP000250321"/>
    </source>
</evidence>
<feature type="compositionally biased region" description="Low complexity" evidence="1">
    <location>
        <begin position="17"/>
        <end position="38"/>
    </location>
</feature>
<sequence>MQSFDDPFGDSPFRALPSSETVQPQPQTSTPTDSFPPTMNQGAANFPFGDSFSAVTYSAPGVSSVQTPPTNSQFLPQEQSAEHNTPPFSGPTGQPSQPSANMYGNFHAQPGAIVPLIKLDLLATTAVGGFPHREDLQLPSLHMWLPKLRQDQLRSLTVGISFHNKVDFPLPIAETTSHNREVLQLPSPHTWLLKLILDQLHSLMVGTFIHNRVLWPSSFTGCSSSSNRTRFAAQQ</sequence>
<reference evidence="2 3" key="1">
    <citation type="submission" date="2018-02" db="EMBL/GenBank/DDBJ databases">
        <title>Draft genome of wild Prunus yedoensis var. nudiflora.</title>
        <authorList>
            <person name="Baek S."/>
            <person name="Kim J.-H."/>
            <person name="Choi K."/>
            <person name="Kim G.-B."/>
            <person name="Cho A."/>
            <person name="Jang H."/>
            <person name="Shin C.-H."/>
            <person name="Yu H.-J."/>
            <person name="Mun J.-H."/>
        </authorList>
    </citation>
    <scope>NUCLEOTIDE SEQUENCE [LARGE SCALE GENOMIC DNA]</scope>
    <source>
        <strain evidence="3">cv. Jeju island</strain>
        <tissue evidence="2">Leaf</tissue>
    </source>
</reference>